<feature type="domain" description="DUF3475" evidence="2">
    <location>
        <begin position="117"/>
        <end position="173"/>
    </location>
</feature>
<dbReference type="AlphaFoldDB" id="A0A0K9PYU0"/>
<evidence type="ECO:0000259" key="2">
    <source>
        <dbReference type="Pfam" id="PF11961"/>
    </source>
</evidence>
<dbReference type="Pfam" id="PF11961">
    <property type="entry name" value="DUF3475"/>
    <property type="match status" value="1"/>
</dbReference>
<gene>
    <name evidence="3" type="ORF">ZOSMA_133G00100</name>
</gene>
<accession>A0A0K9PYU0</accession>
<dbReference type="OMA" id="HSEGVQK"/>
<proteinExistence type="predicted"/>
<dbReference type="GO" id="GO:0045927">
    <property type="term" value="P:positive regulation of growth"/>
    <property type="evidence" value="ECO:0007669"/>
    <property type="project" value="InterPro"/>
</dbReference>
<comment type="caution">
    <text evidence="3">The sequence shown here is derived from an EMBL/GenBank/DDBJ whole genome shotgun (WGS) entry which is preliminary data.</text>
</comment>
<keyword evidence="4" id="KW-1185">Reference proteome</keyword>
<dbReference type="OrthoDB" id="2020544at2759"/>
<reference evidence="4" key="1">
    <citation type="journal article" date="2016" name="Nature">
        <title>The genome of the seagrass Zostera marina reveals angiosperm adaptation to the sea.</title>
        <authorList>
            <person name="Olsen J.L."/>
            <person name="Rouze P."/>
            <person name="Verhelst B."/>
            <person name="Lin Y.-C."/>
            <person name="Bayer T."/>
            <person name="Collen J."/>
            <person name="Dattolo E."/>
            <person name="De Paoli E."/>
            <person name="Dittami S."/>
            <person name="Maumus F."/>
            <person name="Michel G."/>
            <person name="Kersting A."/>
            <person name="Lauritano C."/>
            <person name="Lohaus R."/>
            <person name="Toepel M."/>
            <person name="Tonon T."/>
            <person name="Vanneste K."/>
            <person name="Amirebrahimi M."/>
            <person name="Brakel J."/>
            <person name="Bostroem C."/>
            <person name="Chovatia M."/>
            <person name="Grimwood J."/>
            <person name="Jenkins J.W."/>
            <person name="Jueterbock A."/>
            <person name="Mraz A."/>
            <person name="Stam W.T."/>
            <person name="Tice H."/>
            <person name="Bornberg-Bauer E."/>
            <person name="Green P.J."/>
            <person name="Pearson G.A."/>
            <person name="Procaccini G."/>
            <person name="Duarte C.M."/>
            <person name="Schmutz J."/>
            <person name="Reusch T.B.H."/>
            <person name="Van de Peer Y."/>
        </authorList>
    </citation>
    <scope>NUCLEOTIDE SEQUENCE [LARGE SCALE GENOMIC DNA]</scope>
    <source>
        <strain evidence="4">cv. Finnish</strain>
    </source>
</reference>
<dbReference type="InterPro" id="IPR045021">
    <property type="entry name" value="PSI1/2/3"/>
</dbReference>
<evidence type="ECO:0000313" key="4">
    <source>
        <dbReference type="Proteomes" id="UP000036987"/>
    </source>
</evidence>
<organism evidence="3 4">
    <name type="scientific">Zostera marina</name>
    <name type="common">Eelgrass</name>
    <dbReference type="NCBI Taxonomy" id="29655"/>
    <lineage>
        <taxon>Eukaryota</taxon>
        <taxon>Viridiplantae</taxon>
        <taxon>Streptophyta</taxon>
        <taxon>Embryophyta</taxon>
        <taxon>Tracheophyta</taxon>
        <taxon>Spermatophyta</taxon>
        <taxon>Magnoliopsida</taxon>
        <taxon>Liliopsida</taxon>
        <taxon>Zosteraceae</taxon>
        <taxon>Zostera</taxon>
    </lineage>
</organism>
<name>A0A0K9PYU0_ZOSMR</name>
<dbReference type="Proteomes" id="UP000036987">
    <property type="component" value="Unassembled WGS sequence"/>
</dbReference>
<evidence type="ECO:0000313" key="3">
    <source>
        <dbReference type="EMBL" id="KMZ74161.1"/>
    </source>
</evidence>
<dbReference type="PANTHER" id="PTHR31730:SF37">
    <property type="entry name" value="OS06G0716000 PROTEIN"/>
    <property type="match status" value="1"/>
</dbReference>
<dbReference type="Pfam" id="PF05003">
    <property type="entry name" value="DUF668"/>
    <property type="match status" value="1"/>
</dbReference>
<dbReference type="InterPro" id="IPR021864">
    <property type="entry name" value="DUF3475"/>
</dbReference>
<protein>
    <submittedName>
        <fullName evidence="3">Uncharacterized protein</fullName>
    </submittedName>
</protein>
<dbReference type="PANTHER" id="PTHR31730">
    <property type="entry name" value="OS01G0873900 PROTEIN"/>
    <property type="match status" value="1"/>
</dbReference>
<dbReference type="InterPro" id="IPR007700">
    <property type="entry name" value="DUF668"/>
</dbReference>
<sequence length="598" mass="68355">MGCCISRRTQFLEADKDVVFPQKRGGRRYGHDNHLVVSDQACKEHNTDELALIDHGKPGSARVTETSSILGRAGVFGLDKAVDVLDTLGSSITSINFTQNSGFLNGVAYRGNKLVSILAFEFANTIGKAKNLMQSLSVNNIRILKTEILPSEGIQRLVSKDPKELLTIAAADKLDEFRMFSVEVGRFGDMCKDPQWHNLGRYFEKLDSDPTPREKLKQVAEKTMEQLIILSQNTSELYHELHELDRLEQDSKLRIKEVESLPSSQKEECSFDLQSDLKQQKKIVKNLKKKSLWSKTLEEVVEKLVEIVVFLHREILYAFDLSSSNFIDDEVNQNLRRLGYCGLSLHYANIINKIDSIVSRPMALPPNTRNMLYRGLPVGVKASLRSRLLSFHVDNDDDDERLSVSNIKAQMQKILRWIFPMAENTIRAQQGFGWVGEWANKSFEEIDMKSEEQNSMSRIETLHHADKEKTEEYILELAVYLHHLIDQVKNKGYGFYAGSTVEKSVLSSPESTKSLLISREETQLLEAVEYIKEPVLVRSKSVDFSDQTTDMLMQKTRLKISRSVGSSPMREFRERTLSMLLRFERRNILDVIDGVHFR</sequence>
<evidence type="ECO:0000259" key="1">
    <source>
        <dbReference type="Pfam" id="PF05003"/>
    </source>
</evidence>
<dbReference type="EMBL" id="LFYR01000391">
    <property type="protein sequence ID" value="KMZ74161.1"/>
    <property type="molecule type" value="Genomic_DNA"/>
</dbReference>
<feature type="domain" description="DUF668" evidence="1">
    <location>
        <begin position="337"/>
        <end position="427"/>
    </location>
</feature>